<dbReference type="Pfam" id="PF13432">
    <property type="entry name" value="TPR_16"/>
    <property type="match status" value="2"/>
</dbReference>
<organism evidence="1 2">
    <name type="scientific">Actinoallomurus vinaceus</name>
    <dbReference type="NCBI Taxonomy" id="1080074"/>
    <lineage>
        <taxon>Bacteria</taxon>
        <taxon>Bacillati</taxon>
        <taxon>Actinomycetota</taxon>
        <taxon>Actinomycetes</taxon>
        <taxon>Streptosporangiales</taxon>
        <taxon>Thermomonosporaceae</taxon>
        <taxon>Actinoallomurus</taxon>
    </lineage>
</organism>
<dbReference type="Pfam" id="PF13181">
    <property type="entry name" value="TPR_8"/>
    <property type="match status" value="1"/>
</dbReference>
<dbReference type="EMBL" id="BAABHK010000027">
    <property type="protein sequence ID" value="GAA4639511.1"/>
    <property type="molecule type" value="Genomic_DNA"/>
</dbReference>
<evidence type="ECO:0000313" key="2">
    <source>
        <dbReference type="Proteomes" id="UP001501442"/>
    </source>
</evidence>
<dbReference type="Proteomes" id="UP001501442">
    <property type="component" value="Unassembled WGS sequence"/>
</dbReference>
<gene>
    <name evidence="1" type="ORF">GCM10023196_101410</name>
</gene>
<dbReference type="InterPro" id="IPR019734">
    <property type="entry name" value="TPR_rpt"/>
</dbReference>
<comment type="caution">
    <text evidence="1">The sequence shown here is derived from an EMBL/GenBank/DDBJ whole genome shotgun (WGS) entry which is preliminary data.</text>
</comment>
<evidence type="ECO:0000313" key="1">
    <source>
        <dbReference type="EMBL" id="GAA4639511.1"/>
    </source>
</evidence>
<reference evidence="2" key="1">
    <citation type="journal article" date="2019" name="Int. J. Syst. Evol. Microbiol.">
        <title>The Global Catalogue of Microorganisms (GCM) 10K type strain sequencing project: providing services to taxonomists for standard genome sequencing and annotation.</title>
        <authorList>
            <consortium name="The Broad Institute Genomics Platform"/>
            <consortium name="The Broad Institute Genome Sequencing Center for Infectious Disease"/>
            <person name="Wu L."/>
            <person name="Ma J."/>
        </authorList>
    </citation>
    <scope>NUCLEOTIDE SEQUENCE [LARGE SCALE GENOMIC DNA]</scope>
    <source>
        <strain evidence="2">JCM 17939</strain>
    </source>
</reference>
<sequence>MSAEPTGEDPDEALVAAILEAEHEARLAELIRSPEQVEALIEQDALRLDFDLVLDLSGGLAALGSHDTAQLVAVSAFADGDVKIMAAGKLALGWIELSRGRHRKALEEVDGAVALANPDLDVVAEAAYLRGVILESRGKRAQAAAEYEKAIGWSRPRSAGQAALSLAEMLAEAGDDEQAVEVLGIAFESGVAHVVPQAALQLALIRDRLGDVEGSIPLYREAMESGVPSAAPRAAFHLGEILLGAGDVEGARDAFETAYATGDPEFTPKAAVNLGTIYMEAGRVREAYACFETATGSPDRNVAALGHCYVGVVLADTDAAAAERHLRAAMKQGDRQVKEMASNVLRQLRRR</sequence>
<evidence type="ECO:0008006" key="3">
    <source>
        <dbReference type="Google" id="ProtNLM"/>
    </source>
</evidence>
<dbReference type="RefSeq" id="WP_345443007.1">
    <property type="nucleotide sequence ID" value="NZ_BAABHK010000027.1"/>
</dbReference>
<dbReference type="InterPro" id="IPR011990">
    <property type="entry name" value="TPR-like_helical_dom_sf"/>
</dbReference>
<proteinExistence type="predicted"/>
<name>A0ABP8UT85_9ACTN</name>
<protein>
    <recommendedName>
        <fullName evidence="3">Tetratricopeptide repeat protein</fullName>
    </recommendedName>
</protein>
<dbReference type="SUPFAM" id="SSF81901">
    <property type="entry name" value="HCP-like"/>
    <property type="match status" value="1"/>
</dbReference>
<dbReference type="Gene3D" id="1.25.40.10">
    <property type="entry name" value="Tetratricopeptide repeat domain"/>
    <property type="match status" value="3"/>
</dbReference>
<accession>A0ABP8UT85</accession>
<keyword evidence="2" id="KW-1185">Reference proteome</keyword>